<feature type="transmembrane region" description="Helical" evidence="1">
    <location>
        <begin position="6"/>
        <end position="23"/>
    </location>
</feature>
<reference evidence="2 3" key="1">
    <citation type="submission" date="2020-08" db="EMBL/GenBank/DDBJ databases">
        <title>Genomic Encyclopedia of Type Strains, Phase IV (KMG-IV): sequencing the most valuable type-strain genomes for metagenomic binning, comparative biology and taxonomic classification.</title>
        <authorList>
            <person name="Goeker M."/>
        </authorList>
    </citation>
    <scope>NUCLEOTIDE SEQUENCE [LARGE SCALE GENOMIC DNA]</scope>
    <source>
        <strain evidence="2 3">DSM 17328</strain>
    </source>
</reference>
<proteinExistence type="predicted"/>
<accession>A0A7W7B179</accession>
<keyword evidence="3" id="KW-1185">Reference proteome</keyword>
<dbReference type="RefSeq" id="WP_184068113.1">
    <property type="nucleotide sequence ID" value="NZ_JACHNZ010000017.1"/>
</dbReference>
<organism evidence="2 3">
    <name type="scientific">Sphingosinicella soli</name>
    <dbReference type="NCBI Taxonomy" id="333708"/>
    <lineage>
        <taxon>Bacteria</taxon>
        <taxon>Pseudomonadati</taxon>
        <taxon>Pseudomonadota</taxon>
        <taxon>Alphaproteobacteria</taxon>
        <taxon>Sphingomonadales</taxon>
        <taxon>Sphingosinicellaceae</taxon>
        <taxon>Sphingosinicella</taxon>
    </lineage>
</organism>
<sequence>MLAQALISVGGIALVVLLARWLGVRRPATVLDTAAAANFAEFTLAGFEAGEVALGADGGGALVSGRDGRFALIKLHGSRWTVRELTMPVRATVESADLIVDSGDPMFGAVRLQIGAQAAETLAARLQPGAG</sequence>
<comment type="caution">
    <text evidence="2">The sequence shown here is derived from an EMBL/GenBank/DDBJ whole genome shotgun (WGS) entry which is preliminary data.</text>
</comment>
<name>A0A7W7B179_9SPHN</name>
<keyword evidence="1" id="KW-0472">Membrane</keyword>
<gene>
    <name evidence="2" type="ORF">GGQ98_001750</name>
</gene>
<evidence type="ECO:0000256" key="1">
    <source>
        <dbReference type="SAM" id="Phobius"/>
    </source>
</evidence>
<keyword evidence="1" id="KW-0812">Transmembrane</keyword>
<evidence type="ECO:0000313" key="2">
    <source>
        <dbReference type="EMBL" id="MBB4632131.1"/>
    </source>
</evidence>
<dbReference type="EMBL" id="JACHNZ010000017">
    <property type="protein sequence ID" value="MBB4632131.1"/>
    <property type="molecule type" value="Genomic_DNA"/>
</dbReference>
<protein>
    <submittedName>
        <fullName evidence="2">Uncharacterized protein</fullName>
    </submittedName>
</protein>
<keyword evidence="1" id="KW-1133">Transmembrane helix</keyword>
<evidence type="ECO:0000313" key="3">
    <source>
        <dbReference type="Proteomes" id="UP000566324"/>
    </source>
</evidence>
<dbReference type="AlphaFoldDB" id="A0A7W7B179"/>
<dbReference type="Proteomes" id="UP000566324">
    <property type="component" value="Unassembled WGS sequence"/>
</dbReference>